<comment type="catalytic activity">
    <reaction evidence="12">
        <text>adenylyl-molybdopterin + molybdate = Mo-molybdopterin + AMP + H(+)</text>
        <dbReference type="Rhea" id="RHEA:35047"/>
        <dbReference type="ChEBI" id="CHEBI:15378"/>
        <dbReference type="ChEBI" id="CHEBI:36264"/>
        <dbReference type="ChEBI" id="CHEBI:62727"/>
        <dbReference type="ChEBI" id="CHEBI:71302"/>
        <dbReference type="ChEBI" id="CHEBI:456215"/>
        <dbReference type="EC" id="2.10.1.1"/>
    </reaction>
</comment>
<dbReference type="EC" id="2.10.1.1" evidence="5 13"/>
<dbReference type="Gene3D" id="3.40.980.10">
    <property type="entry name" value="MoaB/Mog-like domain"/>
    <property type="match status" value="1"/>
</dbReference>
<dbReference type="InterPro" id="IPR005110">
    <property type="entry name" value="MoeA_linker/N"/>
</dbReference>
<evidence type="ECO:0000256" key="6">
    <source>
        <dbReference type="ARBA" id="ARBA00021108"/>
    </source>
</evidence>
<evidence type="ECO:0000256" key="2">
    <source>
        <dbReference type="ARBA" id="ARBA00002901"/>
    </source>
</evidence>
<dbReference type="Pfam" id="PF03453">
    <property type="entry name" value="MoeA_N"/>
    <property type="match status" value="1"/>
</dbReference>
<evidence type="ECO:0000256" key="8">
    <source>
        <dbReference type="ARBA" id="ARBA00022679"/>
    </source>
</evidence>
<evidence type="ECO:0000259" key="14">
    <source>
        <dbReference type="SMART" id="SM00852"/>
    </source>
</evidence>
<comment type="function">
    <text evidence="2 13">Catalyzes the insertion of molybdate into adenylated molybdopterin with the concomitant release of AMP.</text>
</comment>
<evidence type="ECO:0000256" key="10">
    <source>
        <dbReference type="ARBA" id="ARBA00022842"/>
    </source>
</evidence>
<evidence type="ECO:0000256" key="4">
    <source>
        <dbReference type="ARBA" id="ARBA00010763"/>
    </source>
</evidence>
<dbReference type="InterPro" id="IPR036425">
    <property type="entry name" value="MoaB/Mog-like_dom_sf"/>
</dbReference>
<dbReference type="GO" id="GO:0006777">
    <property type="term" value="P:Mo-molybdopterin cofactor biosynthetic process"/>
    <property type="evidence" value="ECO:0007669"/>
    <property type="project" value="UniProtKB-UniRule"/>
</dbReference>
<keyword evidence="10 13" id="KW-0460">Magnesium</keyword>
<evidence type="ECO:0000256" key="11">
    <source>
        <dbReference type="ARBA" id="ARBA00023150"/>
    </source>
</evidence>
<dbReference type="Proteomes" id="UP000662088">
    <property type="component" value="Unassembled WGS sequence"/>
</dbReference>
<comment type="similarity">
    <text evidence="4 13">Belongs to the MoeA family.</text>
</comment>
<feature type="domain" description="MoaB/Mog" evidence="14">
    <location>
        <begin position="178"/>
        <end position="316"/>
    </location>
</feature>
<dbReference type="NCBIfam" id="TIGR00177">
    <property type="entry name" value="molyb_syn"/>
    <property type="match status" value="1"/>
</dbReference>
<gene>
    <name evidence="15" type="ORF">H8R92_02405</name>
</gene>
<name>A0A8I0A4L5_9CLOT</name>
<dbReference type="Pfam" id="PF00994">
    <property type="entry name" value="MoCF_biosynth"/>
    <property type="match status" value="1"/>
</dbReference>
<dbReference type="GO" id="GO:0005829">
    <property type="term" value="C:cytosol"/>
    <property type="evidence" value="ECO:0007669"/>
    <property type="project" value="TreeGrafter"/>
</dbReference>
<dbReference type="AlphaFoldDB" id="A0A8I0A4L5"/>
<organism evidence="15 16">
    <name type="scientific">Clostridium lentum</name>
    <dbReference type="NCBI Taxonomy" id="2763037"/>
    <lineage>
        <taxon>Bacteria</taxon>
        <taxon>Bacillati</taxon>
        <taxon>Bacillota</taxon>
        <taxon>Clostridia</taxon>
        <taxon>Eubacteriales</taxon>
        <taxon>Clostridiaceae</taxon>
        <taxon>Clostridium</taxon>
    </lineage>
</organism>
<keyword evidence="7 13" id="KW-0500">Molybdenum</keyword>
<accession>A0A8I0A4L5</accession>
<dbReference type="SUPFAM" id="SSF63867">
    <property type="entry name" value="MoeA C-terminal domain-like"/>
    <property type="match status" value="1"/>
</dbReference>
<dbReference type="PANTHER" id="PTHR10192:SF5">
    <property type="entry name" value="GEPHYRIN"/>
    <property type="match status" value="1"/>
</dbReference>
<dbReference type="SUPFAM" id="SSF53218">
    <property type="entry name" value="Molybdenum cofactor biosynthesis proteins"/>
    <property type="match status" value="1"/>
</dbReference>
<evidence type="ECO:0000313" key="15">
    <source>
        <dbReference type="EMBL" id="MBC5639299.1"/>
    </source>
</evidence>
<sequence>MKSFISLEEAIEILNENVKILEVEEVQLIDALDKVLAEDVYSVINNPPFNKSAMDGYAVMYEDTNERGKVLQIIDEVFAGESSNKEVTVGVAIKIMTGAPIPKGANAVIKKEDVEVKENSIILKKQLKKNENICFKGEDIKEGQILVGKGKKLNYADIGIIASSGISMIKVYKKPKVAFISTGDEVVDVGQNLSYGKIFNSNKYTILARIKELGYEVINIKHVNDQYADIGNTIKEICNMADFVITTGGASVGDKDLINEAIDEIDGEKLFWKIKIKPGSSVLCSKYNNTVIISLSGNPTAALTTFELLARTSLERMSGGSKIEIKREKAVLLNDFNKKSPQRRFLRGQLQYMDGKQCVYITQVKSGNGILSSTLNSNCIIELEAGNAGVSQGTMVDIIKF</sequence>
<evidence type="ECO:0000256" key="3">
    <source>
        <dbReference type="ARBA" id="ARBA00005046"/>
    </source>
</evidence>
<proteinExistence type="inferred from homology"/>
<keyword evidence="16" id="KW-1185">Reference proteome</keyword>
<dbReference type="InterPro" id="IPR001453">
    <property type="entry name" value="MoaB/Mog_dom"/>
</dbReference>
<dbReference type="InterPro" id="IPR036688">
    <property type="entry name" value="MoeA_C_domain_IV_sf"/>
</dbReference>
<dbReference type="FunFam" id="3.40.980.10:FF:000004">
    <property type="entry name" value="Molybdopterin molybdenumtransferase"/>
    <property type="match status" value="1"/>
</dbReference>
<dbReference type="EMBL" id="JACOOQ010000002">
    <property type="protein sequence ID" value="MBC5639299.1"/>
    <property type="molecule type" value="Genomic_DNA"/>
</dbReference>
<protein>
    <recommendedName>
        <fullName evidence="6 13">Molybdopterin molybdenumtransferase</fullName>
        <ecNumber evidence="5 13">2.10.1.1</ecNumber>
    </recommendedName>
</protein>
<evidence type="ECO:0000256" key="7">
    <source>
        <dbReference type="ARBA" id="ARBA00022505"/>
    </source>
</evidence>
<dbReference type="RefSeq" id="WP_186834608.1">
    <property type="nucleotide sequence ID" value="NZ_JACOOQ010000002.1"/>
</dbReference>
<dbReference type="Gene3D" id="2.170.190.11">
    <property type="entry name" value="Molybdopterin biosynthesis moea protein, domain 3"/>
    <property type="match status" value="1"/>
</dbReference>
<dbReference type="GO" id="GO:0046872">
    <property type="term" value="F:metal ion binding"/>
    <property type="evidence" value="ECO:0007669"/>
    <property type="project" value="UniProtKB-UniRule"/>
</dbReference>
<comment type="cofactor">
    <cofactor evidence="1 13">
        <name>Mg(2+)</name>
        <dbReference type="ChEBI" id="CHEBI:18420"/>
    </cofactor>
</comment>
<dbReference type="SMART" id="SM00852">
    <property type="entry name" value="MoCF_biosynth"/>
    <property type="match status" value="1"/>
</dbReference>
<dbReference type="PANTHER" id="PTHR10192">
    <property type="entry name" value="MOLYBDOPTERIN BIOSYNTHESIS PROTEIN"/>
    <property type="match status" value="1"/>
</dbReference>
<dbReference type="SUPFAM" id="SSF63882">
    <property type="entry name" value="MoeA N-terminal region -like"/>
    <property type="match status" value="1"/>
</dbReference>
<reference evidence="15" key="1">
    <citation type="submission" date="2020-08" db="EMBL/GenBank/DDBJ databases">
        <title>Genome public.</title>
        <authorList>
            <person name="Liu C."/>
            <person name="Sun Q."/>
        </authorList>
    </citation>
    <scope>NUCLEOTIDE SEQUENCE</scope>
    <source>
        <strain evidence="15">NSJ-42</strain>
    </source>
</reference>
<keyword evidence="9 13" id="KW-0479">Metal-binding</keyword>
<dbReference type="InterPro" id="IPR036135">
    <property type="entry name" value="MoeA_linker/N_sf"/>
</dbReference>
<comment type="pathway">
    <text evidence="3 13">Cofactor biosynthesis; molybdopterin biosynthesis.</text>
</comment>
<dbReference type="Gene3D" id="3.90.105.10">
    <property type="entry name" value="Molybdopterin biosynthesis moea protein, domain 2"/>
    <property type="match status" value="1"/>
</dbReference>
<dbReference type="GO" id="GO:0061599">
    <property type="term" value="F:molybdopterin molybdotransferase activity"/>
    <property type="evidence" value="ECO:0007669"/>
    <property type="project" value="UniProtKB-UniRule"/>
</dbReference>
<keyword evidence="8 13" id="KW-0808">Transferase</keyword>
<dbReference type="UniPathway" id="UPA00344"/>
<evidence type="ECO:0000256" key="9">
    <source>
        <dbReference type="ARBA" id="ARBA00022723"/>
    </source>
</evidence>
<dbReference type="InterPro" id="IPR038987">
    <property type="entry name" value="MoeA-like"/>
</dbReference>
<dbReference type="Gene3D" id="2.40.340.10">
    <property type="entry name" value="MoeA, C-terminal, domain IV"/>
    <property type="match status" value="1"/>
</dbReference>
<dbReference type="Pfam" id="PF03454">
    <property type="entry name" value="MoeA_C"/>
    <property type="match status" value="1"/>
</dbReference>
<evidence type="ECO:0000256" key="5">
    <source>
        <dbReference type="ARBA" id="ARBA00013269"/>
    </source>
</evidence>
<dbReference type="FunFam" id="2.170.190.11:FF:000001">
    <property type="entry name" value="Molybdopterin molybdenumtransferase"/>
    <property type="match status" value="1"/>
</dbReference>
<dbReference type="InterPro" id="IPR005111">
    <property type="entry name" value="MoeA_C_domain_IV"/>
</dbReference>
<dbReference type="CDD" id="cd00887">
    <property type="entry name" value="MoeA"/>
    <property type="match status" value="1"/>
</dbReference>
<comment type="caution">
    <text evidence="15">The sequence shown here is derived from an EMBL/GenBank/DDBJ whole genome shotgun (WGS) entry which is preliminary data.</text>
</comment>
<keyword evidence="11 13" id="KW-0501">Molybdenum cofactor biosynthesis</keyword>
<dbReference type="NCBIfam" id="NF045515">
    <property type="entry name" value="Glp_gephyrin"/>
    <property type="match status" value="1"/>
</dbReference>
<evidence type="ECO:0000256" key="13">
    <source>
        <dbReference type="RuleBase" id="RU365090"/>
    </source>
</evidence>
<evidence type="ECO:0000313" key="16">
    <source>
        <dbReference type="Proteomes" id="UP000662088"/>
    </source>
</evidence>
<evidence type="ECO:0000256" key="1">
    <source>
        <dbReference type="ARBA" id="ARBA00001946"/>
    </source>
</evidence>
<evidence type="ECO:0000256" key="12">
    <source>
        <dbReference type="ARBA" id="ARBA00047317"/>
    </source>
</evidence>